<dbReference type="AlphaFoldDB" id="A0A1F6D7C9"/>
<evidence type="ECO:0000313" key="1">
    <source>
        <dbReference type="EMBL" id="OGG57338.1"/>
    </source>
</evidence>
<dbReference type="Proteomes" id="UP000177958">
    <property type="component" value="Unassembled WGS sequence"/>
</dbReference>
<name>A0A1F6D7C9_9BACT</name>
<organism evidence="1 2">
    <name type="scientific">Candidatus Kaiserbacteria bacterium RIFCSPHIGHO2_01_FULL_55_17</name>
    <dbReference type="NCBI Taxonomy" id="1798484"/>
    <lineage>
        <taxon>Bacteria</taxon>
        <taxon>Candidatus Kaiseribacteriota</taxon>
    </lineage>
</organism>
<sequence length="109" mass="12302">MSKLNIVDGPASEESLFLALSESRNGHTVLITSEQGKKLHVMITTLGVPEGRGKPWRVSGQARWDHVEKWDLNDDSVGYPIFEFSMTYFIENRRGTADLGKHVGDIWDK</sequence>
<accession>A0A1F6D7C9</accession>
<reference evidence="1 2" key="1">
    <citation type="journal article" date="2016" name="Nat. Commun.">
        <title>Thousands of microbial genomes shed light on interconnected biogeochemical processes in an aquifer system.</title>
        <authorList>
            <person name="Anantharaman K."/>
            <person name="Brown C.T."/>
            <person name="Hug L.A."/>
            <person name="Sharon I."/>
            <person name="Castelle C.J."/>
            <person name="Probst A.J."/>
            <person name="Thomas B.C."/>
            <person name="Singh A."/>
            <person name="Wilkins M.J."/>
            <person name="Karaoz U."/>
            <person name="Brodie E.L."/>
            <person name="Williams K.H."/>
            <person name="Hubbard S.S."/>
            <person name="Banfield J.F."/>
        </authorList>
    </citation>
    <scope>NUCLEOTIDE SEQUENCE [LARGE SCALE GENOMIC DNA]</scope>
</reference>
<protein>
    <submittedName>
        <fullName evidence="1">Uncharacterized protein</fullName>
    </submittedName>
</protein>
<comment type="caution">
    <text evidence="1">The sequence shown here is derived from an EMBL/GenBank/DDBJ whole genome shotgun (WGS) entry which is preliminary data.</text>
</comment>
<proteinExistence type="predicted"/>
<gene>
    <name evidence="1" type="ORF">A2853_02360</name>
</gene>
<dbReference type="EMBL" id="MFKX01000029">
    <property type="protein sequence ID" value="OGG57338.1"/>
    <property type="molecule type" value="Genomic_DNA"/>
</dbReference>
<evidence type="ECO:0000313" key="2">
    <source>
        <dbReference type="Proteomes" id="UP000177958"/>
    </source>
</evidence>